<organism evidence="2 3">
    <name type="scientific">Tetrahymena thermophila (strain SB210)</name>
    <dbReference type="NCBI Taxonomy" id="312017"/>
    <lineage>
        <taxon>Eukaryota</taxon>
        <taxon>Sar</taxon>
        <taxon>Alveolata</taxon>
        <taxon>Ciliophora</taxon>
        <taxon>Intramacronucleata</taxon>
        <taxon>Oligohymenophorea</taxon>
        <taxon>Hymenostomatida</taxon>
        <taxon>Tetrahymenina</taxon>
        <taxon>Tetrahymenidae</taxon>
        <taxon>Tetrahymena</taxon>
    </lineage>
</organism>
<dbReference type="InParanoid" id="I7M1J2"/>
<dbReference type="KEGG" id="tet:TTHERM_00191150"/>
<protein>
    <recommendedName>
        <fullName evidence="4">Transmembrane protein</fullName>
    </recommendedName>
</protein>
<dbReference type="AlphaFoldDB" id="I7M1J2"/>
<sequence length="418" mass="46105">MKKILVICLIYLSISLAQEDCNSSCICNPGSNVCASCVQPDVSTMDQNNKSCQCNDGYYVSSISPFQCSQSIAGPSNTPTTPIDPCQVAIGTLTGNILVQTSCFMDVDPVSDSHTVISQFNLQFDSHSAMDDSCKAKYYAIPYYLPSGKNPKVDKFIPLDQPHWQVLSDKWGGVQMSWSLTEAYNYANSIDSTSDPNQFNHIIMLQMNIMVNGKVYRHHHYDVIVYTDRNEVQTFNVDVDIQRTQDCTGSCVIVADLDVAGYICADQSCSVQKVADSNGNFDYTVGDTFYAKIWFKDATFTKHLTLNRLYYMNQSGLVSDQTKLASSQWDNQSLIVTLPLVQPSPSNQIQVQMLIDPNSRLRSLQASSSSSTSQSSTNAVSQSFQFSVQGGQQVQTSTTYSASLLFGVLNLLALILLV</sequence>
<evidence type="ECO:0000256" key="1">
    <source>
        <dbReference type="SAM" id="SignalP"/>
    </source>
</evidence>
<evidence type="ECO:0000313" key="2">
    <source>
        <dbReference type="EMBL" id="EAR96447.1"/>
    </source>
</evidence>
<evidence type="ECO:0000313" key="3">
    <source>
        <dbReference type="Proteomes" id="UP000009168"/>
    </source>
</evidence>
<gene>
    <name evidence="2" type="ORF">TTHERM_00191150</name>
</gene>
<keyword evidence="1" id="KW-0732">Signal</keyword>
<proteinExistence type="predicted"/>
<dbReference type="GeneID" id="7841603"/>
<keyword evidence="3" id="KW-1185">Reference proteome</keyword>
<accession>I7M1J2</accession>
<dbReference type="eggNOG" id="ENOG502QQIF">
    <property type="taxonomic scope" value="Eukaryota"/>
</dbReference>
<dbReference type="RefSeq" id="XP_001016692.1">
    <property type="nucleotide sequence ID" value="XM_001016692.1"/>
</dbReference>
<feature type="signal peptide" evidence="1">
    <location>
        <begin position="1"/>
        <end position="17"/>
    </location>
</feature>
<dbReference type="Proteomes" id="UP000009168">
    <property type="component" value="Unassembled WGS sequence"/>
</dbReference>
<feature type="chain" id="PRO_5003711997" description="Transmembrane protein" evidence="1">
    <location>
        <begin position="18"/>
        <end position="418"/>
    </location>
</feature>
<name>I7M1J2_TETTS</name>
<reference evidence="3" key="1">
    <citation type="journal article" date="2006" name="PLoS Biol.">
        <title>Macronuclear genome sequence of the ciliate Tetrahymena thermophila, a model eukaryote.</title>
        <authorList>
            <person name="Eisen J.A."/>
            <person name="Coyne R.S."/>
            <person name="Wu M."/>
            <person name="Wu D."/>
            <person name="Thiagarajan M."/>
            <person name="Wortman J.R."/>
            <person name="Badger J.H."/>
            <person name="Ren Q."/>
            <person name="Amedeo P."/>
            <person name="Jones K.M."/>
            <person name="Tallon L.J."/>
            <person name="Delcher A.L."/>
            <person name="Salzberg S.L."/>
            <person name="Silva J.C."/>
            <person name="Haas B.J."/>
            <person name="Majoros W.H."/>
            <person name="Farzad M."/>
            <person name="Carlton J.M."/>
            <person name="Smith R.K. Jr."/>
            <person name="Garg J."/>
            <person name="Pearlman R.E."/>
            <person name="Karrer K.M."/>
            <person name="Sun L."/>
            <person name="Manning G."/>
            <person name="Elde N.C."/>
            <person name="Turkewitz A.P."/>
            <person name="Asai D.J."/>
            <person name="Wilkes D.E."/>
            <person name="Wang Y."/>
            <person name="Cai H."/>
            <person name="Collins K."/>
            <person name="Stewart B.A."/>
            <person name="Lee S.R."/>
            <person name="Wilamowska K."/>
            <person name="Weinberg Z."/>
            <person name="Ruzzo W.L."/>
            <person name="Wloga D."/>
            <person name="Gaertig J."/>
            <person name="Frankel J."/>
            <person name="Tsao C.-C."/>
            <person name="Gorovsky M.A."/>
            <person name="Keeling P.J."/>
            <person name="Waller R.F."/>
            <person name="Patron N.J."/>
            <person name="Cherry J.M."/>
            <person name="Stover N.A."/>
            <person name="Krieger C.J."/>
            <person name="del Toro C."/>
            <person name="Ryder H.F."/>
            <person name="Williamson S.C."/>
            <person name="Barbeau R.A."/>
            <person name="Hamilton E.P."/>
            <person name="Orias E."/>
        </authorList>
    </citation>
    <scope>NUCLEOTIDE SEQUENCE [LARGE SCALE GENOMIC DNA]</scope>
    <source>
        <strain evidence="3">SB210</strain>
    </source>
</reference>
<evidence type="ECO:0008006" key="4">
    <source>
        <dbReference type="Google" id="ProtNLM"/>
    </source>
</evidence>
<dbReference type="HOGENOM" id="CLU_664791_0_0_1"/>
<dbReference type="EMBL" id="GG662693">
    <property type="protein sequence ID" value="EAR96447.1"/>
    <property type="molecule type" value="Genomic_DNA"/>
</dbReference>